<accession>A0A7X0H3I6</accession>
<keyword evidence="3 5" id="KW-0874">Quinone</keyword>
<comment type="subunit">
    <text evidence="3">NDH-1 is composed of 14 different subunits. Subunits NuoB, C, D, E, F, and G constitute the peripheral sector of the complex.</text>
</comment>
<keyword evidence="2 3" id="KW-0813">Transport</keyword>
<evidence type="ECO:0000256" key="1">
    <source>
        <dbReference type="ARBA" id="ARBA00007569"/>
    </source>
</evidence>
<dbReference type="Gene3D" id="3.30.460.80">
    <property type="entry name" value="NADH:ubiquinone oxidoreductase, 30kDa subunit"/>
    <property type="match status" value="1"/>
</dbReference>
<keyword evidence="8" id="KW-1185">Reference proteome</keyword>
<reference evidence="7 8" key="1">
    <citation type="submission" date="2020-08" db="EMBL/GenBank/DDBJ databases">
        <title>Genomic Encyclopedia of Type Strains, Phase IV (KMG-IV): sequencing the most valuable type-strain genomes for metagenomic binning, comparative biology and taxonomic classification.</title>
        <authorList>
            <person name="Goeker M."/>
        </authorList>
    </citation>
    <scope>NUCLEOTIDE SEQUENCE [LARGE SCALE GENOMIC DNA]</scope>
    <source>
        <strain evidence="7 8">DSM 103725</strain>
    </source>
</reference>
<dbReference type="InterPro" id="IPR001268">
    <property type="entry name" value="NADH_UbQ_OxRdtase_30kDa_su"/>
</dbReference>
<organism evidence="7 8">
    <name type="scientific">Algisphaera agarilytica</name>
    <dbReference type="NCBI Taxonomy" id="1385975"/>
    <lineage>
        <taxon>Bacteria</taxon>
        <taxon>Pseudomonadati</taxon>
        <taxon>Planctomycetota</taxon>
        <taxon>Phycisphaerae</taxon>
        <taxon>Phycisphaerales</taxon>
        <taxon>Phycisphaeraceae</taxon>
        <taxon>Algisphaera</taxon>
    </lineage>
</organism>
<dbReference type="AlphaFoldDB" id="A0A7X0H3I6"/>
<dbReference type="PANTHER" id="PTHR10884">
    <property type="entry name" value="NADH DEHYDROGENASE UBIQUINONE IRON-SULFUR PROTEIN 3"/>
    <property type="match status" value="1"/>
</dbReference>
<dbReference type="PANTHER" id="PTHR10884:SF14">
    <property type="entry name" value="NADH DEHYDROGENASE [UBIQUINONE] IRON-SULFUR PROTEIN 3, MITOCHONDRIAL"/>
    <property type="match status" value="1"/>
</dbReference>
<sequence length="190" mass="21981">MPTLDHPTLEFIKADFTQDGKRQLFATEFRGLTTIVVGKDDLHDLLAFLKTDERCQYDFLSDIAGIDYLNYPRNKDDQAPAGRFAVVYNLESTTNNTRLIIKVLLDPTLDTKGIEDDPALHLPTCTDLWAGAEWLEREVFDMLGIRFDGHPDLRRILTWESYPAHPHRKDYPVRGRGEREDYRVVERDDA</sequence>
<comment type="subcellular location">
    <subcellularLocation>
        <location evidence="3">Cell membrane</location>
        <topology evidence="3">Peripheral membrane protein</topology>
        <orientation evidence="3">Cytoplasmic side</orientation>
    </subcellularLocation>
</comment>
<dbReference type="GO" id="GO:0050136">
    <property type="term" value="F:NADH dehydrogenase (quinone) (non-electrogenic) activity"/>
    <property type="evidence" value="ECO:0007669"/>
    <property type="project" value="UniProtKB-UniRule"/>
</dbReference>
<evidence type="ECO:0000256" key="2">
    <source>
        <dbReference type="ARBA" id="ARBA00022448"/>
    </source>
</evidence>
<comment type="caution">
    <text evidence="7">The sequence shown here is derived from an EMBL/GenBank/DDBJ whole genome shotgun (WGS) entry which is preliminary data.</text>
</comment>
<dbReference type="InterPro" id="IPR037232">
    <property type="entry name" value="NADH_quin_OxRdtase_su_C/D-like"/>
</dbReference>
<dbReference type="InterPro" id="IPR010218">
    <property type="entry name" value="NADH_DH_suC"/>
</dbReference>
<dbReference type="GO" id="GO:0008137">
    <property type="term" value="F:NADH dehydrogenase (ubiquinone) activity"/>
    <property type="evidence" value="ECO:0007669"/>
    <property type="project" value="InterPro"/>
</dbReference>
<dbReference type="Pfam" id="PF00329">
    <property type="entry name" value="Complex1_30kDa"/>
    <property type="match status" value="1"/>
</dbReference>
<dbReference type="EMBL" id="JACHGY010000001">
    <property type="protein sequence ID" value="MBB6428413.1"/>
    <property type="molecule type" value="Genomic_DNA"/>
</dbReference>
<comment type="catalytic activity">
    <reaction evidence="3 5">
        <text>a quinone + NADH + 5 H(+)(in) = a quinol + NAD(+) + 4 H(+)(out)</text>
        <dbReference type="Rhea" id="RHEA:57888"/>
        <dbReference type="ChEBI" id="CHEBI:15378"/>
        <dbReference type="ChEBI" id="CHEBI:24646"/>
        <dbReference type="ChEBI" id="CHEBI:57540"/>
        <dbReference type="ChEBI" id="CHEBI:57945"/>
        <dbReference type="ChEBI" id="CHEBI:132124"/>
    </reaction>
</comment>
<evidence type="ECO:0000313" key="7">
    <source>
        <dbReference type="EMBL" id="MBB6428413.1"/>
    </source>
</evidence>
<name>A0A7X0H3I6_9BACT</name>
<dbReference type="GO" id="GO:0048038">
    <property type="term" value="F:quinone binding"/>
    <property type="evidence" value="ECO:0007669"/>
    <property type="project" value="UniProtKB-KW"/>
</dbReference>
<keyword evidence="3" id="KW-1003">Cell membrane</keyword>
<evidence type="ECO:0000256" key="4">
    <source>
        <dbReference type="RuleBase" id="RU003456"/>
    </source>
</evidence>
<evidence type="ECO:0000256" key="5">
    <source>
        <dbReference type="RuleBase" id="RU003582"/>
    </source>
</evidence>
<feature type="domain" description="NADH:ubiquinone oxidoreductase 30kDa subunit" evidence="6">
    <location>
        <begin position="36"/>
        <end position="176"/>
    </location>
</feature>
<evidence type="ECO:0000256" key="3">
    <source>
        <dbReference type="HAMAP-Rule" id="MF_01357"/>
    </source>
</evidence>
<dbReference type="InterPro" id="IPR020396">
    <property type="entry name" value="NADH_UbQ_OxRdtase_CS"/>
</dbReference>
<dbReference type="HAMAP" id="MF_01357">
    <property type="entry name" value="NDH1_NuoC"/>
    <property type="match status" value="1"/>
</dbReference>
<keyword evidence="3" id="KW-0472">Membrane</keyword>
<dbReference type="SUPFAM" id="SSF143243">
    <property type="entry name" value="Nqo5-like"/>
    <property type="match status" value="1"/>
</dbReference>
<proteinExistence type="inferred from homology"/>
<dbReference type="EC" id="7.1.1.-" evidence="3"/>
<comment type="similarity">
    <text evidence="1 3 4">Belongs to the complex I 30 kDa subunit family.</text>
</comment>
<gene>
    <name evidence="3" type="primary">nuoC</name>
    <name evidence="7" type="ORF">HNQ40_000219</name>
</gene>
<dbReference type="PROSITE" id="PS00542">
    <property type="entry name" value="COMPLEX1_30K"/>
    <property type="match status" value="1"/>
</dbReference>
<dbReference type="GO" id="GO:0005886">
    <property type="term" value="C:plasma membrane"/>
    <property type="evidence" value="ECO:0007669"/>
    <property type="project" value="UniProtKB-SubCell"/>
</dbReference>
<comment type="function">
    <text evidence="3">NDH-1 shuttles electrons from NADH, via FMN and iron-sulfur (Fe-S) centers, to quinones in the respiratory chain. The immediate electron acceptor for the enzyme in this species is believed to be ubiquinone. Couples the redox reaction to proton translocation (for every two electrons transferred, four hydrogen ions are translocated across the cytoplasmic membrane), and thus conserves the redox energy in a proton gradient.</text>
</comment>
<keyword evidence="3 4" id="KW-0520">NAD</keyword>
<dbReference type="Proteomes" id="UP000541810">
    <property type="component" value="Unassembled WGS sequence"/>
</dbReference>
<dbReference type="RefSeq" id="WP_184675531.1">
    <property type="nucleotide sequence ID" value="NZ_JACHGY010000001.1"/>
</dbReference>
<keyword evidence="3 4" id="KW-1278">Translocase</keyword>
<evidence type="ECO:0000313" key="8">
    <source>
        <dbReference type="Proteomes" id="UP000541810"/>
    </source>
</evidence>
<keyword evidence="3" id="KW-0830">Ubiquinone</keyword>
<protein>
    <recommendedName>
        <fullName evidence="3">NADH-quinone oxidoreductase subunit C</fullName>
        <ecNumber evidence="3">7.1.1.-</ecNumber>
    </recommendedName>
    <alternativeName>
        <fullName evidence="3">NADH dehydrogenase I subunit C</fullName>
    </alternativeName>
    <alternativeName>
        <fullName evidence="3">NDH-1 subunit C</fullName>
    </alternativeName>
</protein>
<evidence type="ECO:0000259" key="6">
    <source>
        <dbReference type="Pfam" id="PF00329"/>
    </source>
</evidence>